<dbReference type="EMBL" id="QVQA01000131">
    <property type="protein sequence ID" value="KAF5095233.1"/>
    <property type="molecule type" value="Genomic_DNA"/>
</dbReference>
<keyword evidence="2" id="KW-1185">Reference proteome</keyword>
<evidence type="ECO:0000313" key="2">
    <source>
        <dbReference type="Proteomes" id="UP000744676"/>
    </source>
</evidence>
<reference evidence="1 2" key="1">
    <citation type="journal article" date="2020" name="Front. Microbiol.">
        <title>Phenotypic and Genetic Characterization of the Cheese Ripening Yeast Geotrichum candidum.</title>
        <authorList>
            <person name="Perkins V."/>
            <person name="Vignola S."/>
            <person name="Lessard M.H."/>
            <person name="Plante P.L."/>
            <person name="Corbeil J."/>
            <person name="Dugat-Bony E."/>
            <person name="Frenette M."/>
            <person name="Labrie S."/>
        </authorList>
    </citation>
    <scope>NUCLEOTIDE SEQUENCE [LARGE SCALE GENOMIC DNA]</scope>
    <source>
        <strain evidence="1 2">LMA-1147</strain>
    </source>
</reference>
<dbReference type="Proteomes" id="UP000744676">
    <property type="component" value="Unassembled WGS sequence"/>
</dbReference>
<accession>A0ACB6V1Y2</accession>
<name>A0ACB6V1Y2_9ASCO</name>
<gene>
    <name evidence="1" type="ORF">D0Z00_003234</name>
</gene>
<proteinExistence type="predicted"/>
<comment type="caution">
    <text evidence="1">The sequence shown here is derived from an EMBL/GenBank/DDBJ whole genome shotgun (WGS) entry which is preliminary data.</text>
</comment>
<evidence type="ECO:0000313" key="1">
    <source>
        <dbReference type="EMBL" id="KAF5095233.1"/>
    </source>
</evidence>
<organism evidence="1 2">
    <name type="scientific">Geotrichum galactomycetum</name>
    <dbReference type="NCBI Taxonomy" id="27317"/>
    <lineage>
        <taxon>Eukaryota</taxon>
        <taxon>Fungi</taxon>
        <taxon>Dikarya</taxon>
        <taxon>Ascomycota</taxon>
        <taxon>Saccharomycotina</taxon>
        <taxon>Dipodascomycetes</taxon>
        <taxon>Dipodascales</taxon>
        <taxon>Dipodascaceae</taxon>
        <taxon>Geotrichum</taxon>
    </lineage>
</organism>
<protein>
    <submittedName>
        <fullName evidence="1">Uncharacterized protein</fullName>
    </submittedName>
</protein>
<sequence length="213" mass="22352">MFAAKFMRQAARPMVRTMATAKASSAAPVQLFGLDGSYATALYTAASKSSSLSSTESALSALKTLVKNDAKLPIILENPALSTEDKKAVVSTLTSAIQADSTVTNFLSLLAENNRLSLIPSIVEKFETLSNAANGVVEATITSASPLDNKTINRLSSSISKSSFVGEGKTLKVTNRVNADILGGLIVEVGDRTVDLSIANKIVKLNKALTDDI</sequence>